<dbReference type="Gene3D" id="1.20.1720.10">
    <property type="entry name" value="Multidrug resistance protein D"/>
    <property type="match status" value="1"/>
</dbReference>
<evidence type="ECO:0000256" key="8">
    <source>
        <dbReference type="RuleBase" id="RU365088"/>
    </source>
</evidence>
<keyword evidence="5 8" id="KW-0812">Transmembrane</keyword>
<evidence type="ECO:0000256" key="2">
    <source>
        <dbReference type="ARBA" id="ARBA00006236"/>
    </source>
</evidence>
<dbReference type="InterPro" id="IPR036259">
    <property type="entry name" value="MFS_trans_sf"/>
</dbReference>
<dbReference type="CDD" id="cd17320">
    <property type="entry name" value="MFS_MdfA_MDR_like"/>
    <property type="match status" value="1"/>
</dbReference>
<feature type="transmembrane region" description="Helical" evidence="8">
    <location>
        <begin position="212"/>
        <end position="236"/>
    </location>
</feature>
<dbReference type="AlphaFoldDB" id="A0A857F2X2"/>
<feature type="transmembrane region" description="Helical" evidence="8">
    <location>
        <begin position="248"/>
        <end position="266"/>
    </location>
</feature>
<dbReference type="InterPro" id="IPR020846">
    <property type="entry name" value="MFS_dom"/>
</dbReference>
<dbReference type="Pfam" id="PF07690">
    <property type="entry name" value="MFS_1"/>
    <property type="match status" value="1"/>
</dbReference>
<evidence type="ECO:0000313" key="11">
    <source>
        <dbReference type="Proteomes" id="UP000464402"/>
    </source>
</evidence>
<feature type="transmembrane region" description="Helical" evidence="8">
    <location>
        <begin position="301"/>
        <end position="324"/>
    </location>
</feature>
<dbReference type="NCBIfam" id="TIGR00710">
    <property type="entry name" value="efflux_Bcr_CflA"/>
    <property type="match status" value="1"/>
</dbReference>
<feature type="transmembrane region" description="Helical" evidence="8">
    <location>
        <begin position="367"/>
        <end position="388"/>
    </location>
</feature>
<accession>A0A857F2X2</accession>
<name>A0A857F2X2_9GAMM</name>
<keyword evidence="4" id="KW-1003">Cell membrane</keyword>
<feature type="transmembrane region" description="Helical" evidence="8">
    <location>
        <begin position="75"/>
        <end position="92"/>
    </location>
</feature>
<keyword evidence="6 8" id="KW-1133">Transmembrane helix</keyword>
<feature type="transmembrane region" description="Helical" evidence="8">
    <location>
        <begin position="278"/>
        <end position="295"/>
    </location>
</feature>
<evidence type="ECO:0000256" key="1">
    <source>
        <dbReference type="ARBA" id="ARBA00004651"/>
    </source>
</evidence>
<keyword evidence="8" id="KW-0997">Cell inner membrane</keyword>
<dbReference type="PANTHER" id="PTHR23502">
    <property type="entry name" value="MAJOR FACILITATOR SUPERFAMILY"/>
    <property type="match status" value="1"/>
</dbReference>
<dbReference type="InterPro" id="IPR004812">
    <property type="entry name" value="Efflux_drug-R_Bcr/CmlA"/>
</dbReference>
<feature type="transmembrane region" description="Helical" evidence="8">
    <location>
        <begin position="336"/>
        <end position="361"/>
    </location>
</feature>
<protein>
    <recommendedName>
        <fullName evidence="8">Bcr/CflA family efflux transporter</fullName>
    </recommendedName>
</protein>
<comment type="caution">
    <text evidence="8">Lacks conserved residue(s) required for the propagation of feature annotation.</text>
</comment>
<comment type="similarity">
    <text evidence="2 8">Belongs to the major facilitator superfamily. Bcr/CmlA family.</text>
</comment>
<feature type="transmembrane region" description="Helical" evidence="8">
    <location>
        <begin position="98"/>
        <end position="120"/>
    </location>
</feature>
<evidence type="ECO:0000259" key="9">
    <source>
        <dbReference type="PROSITE" id="PS50850"/>
    </source>
</evidence>
<reference evidence="11" key="1">
    <citation type="submission" date="2019-09" db="EMBL/GenBank/DDBJ databases">
        <title>Yersinia canariae sp. nov., isolated from a human yersiniosis case.</title>
        <authorList>
            <person name="Nguyen S.V."/>
            <person name="Greig D."/>
            <person name="Hurley D."/>
            <person name="Cao Y."/>
            <person name="McCabe E."/>
            <person name="Mitchell M."/>
            <person name="Jenkins C."/>
            <person name="Fanning S."/>
        </authorList>
    </citation>
    <scope>NUCLEOTIDE SEQUENCE [LARGE SCALE GENOMIC DNA]</scope>
    <source>
        <strain evidence="11">NCTC 14382</strain>
    </source>
</reference>
<dbReference type="PROSITE" id="PS00216">
    <property type="entry name" value="SUGAR_TRANSPORT_1"/>
    <property type="match status" value="1"/>
</dbReference>
<dbReference type="PANTHER" id="PTHR23502:SF132">
    <property type="entry name" value="POLYAMINE TRANSPORTER 2-RELATED"/>
    <property type="match status" value="1"/>
</dbReference>
<feature type="transmembrane region" description="Helical" evidence="8">
    <location>
        <begin position="132"/>
        <end position="154"/>
    </location>
</feature>
<evidence type="ECO:0000256" key="4">
    <source>
        <dbReference type="ARBA" id="ARBA00022475"/>
    </source>
</evidence>
<feature type="transmembrane region" description="Helical" evidence="8">
    <location>
        <begin position="160"/>
        <end position="182"/>
    </location>
</feature>
<dbReference type="SUPFAM" id="SSF103473">
    <property type="entry name" value="MFS general substrate transporter"/>
    <property type="match status" value="1"/>
</dbReference>
<dbReference type="PROSITE" id="PS50850">
    <property type="entry name" value="MFS"/>
    <property type="match status" value="1"/>
</dbReference>
<keyword evidence="11" id="KW-1185">Reference proteome</keyword>
<dbReference type="RefSeq" id="WP_159678897.1">
    <property type="nucleotide sequence ID" value="NZ_CP043727.1"/>
</dbReference>
<dbReference type="GO" id="GO:0005886">
    <property type="term" value="C:plasma membrane"/>
    <property type="evidence" value="ECO:0007669"/>
    <property type="project" value="UniProtKB-SubCell"/>
</dbReference>
<proteinExistence type="inferred from homology"/>
<gene>
    <name evidence="10" type="ORF">F0T03_13635</name>
</gene>
<dbReference type="GO" id="GO:1990961">
    <property type="term" value="P:xenobiotic detoxification by transmembrane export across the plasma membrane"/>
    <property type="evidence" value="ECO:0007669"/>
    <property type="project" value="InterPro"/>
</dbReference>
<evidence type="ECO:0000256" key="7">
    <source>
        <dbReference type="ARBA" id="ARBA00023136"/>
    </source>
</evidence>
<feature type="transmembrane region" description="Helical" evidence="8">
    <location>
        <begin position="46"/>
        <end position="66"/>
    </location>
</feature>
<dbReference type="InterPro" id="IPR005829">
    <property type="entry name" value="Sugar_transporter_CS"/>
</dbReference>
<evidence type="ECO:0000256" key="5">
    <source>
        <dbReference type="ARBA" id="ARBA00022692"/>
    </source>
</evidence>
<keyword evidence="7 8" id="KW-0472">Membrane</keyword>
<comment type="subcellular location">
    <subcellularLocation>
        <location evidence="8">Cell inner membrane</location>
        <topology evidence="8">Multi-pass membrane protein</topology>
    </subcellularLocation>
    <subcellularLocation>
        <location evidence="1">Cell membrane</location>
        <topology evidence="1">Multi-pass membrane protein</topology>
    </subcellularLocation>
</comment>
<organism evidence="10 11">
    <name type="scientific">Yersinia canariae</name>
    <dbReference type="NCBI Taxonomy" id="2607663"/>
    <lineage>
        <taxon>Bacteria</taxon>
        <taxon>Pseudomonadati</taxon>
        <taxon>Pseudomonadota</taxon>
        <taxon>Gammaproteobacteria</taxon>
        <taxon>Enterobacterales</taxon>
        <taxon>Yersiniaceae</taxon>
        <taxon>Yersinia</taxon>
    </lineage>
</organism>
<evidence type="ECO:0000256" key="3">
    <source>
        <dbReference type="ARBA" id="ARBA00022448"/>
    </source>
</evidence>
<dbReference type="KEGG" id="yca:F0T03_13635"/>
<evidence type="ECO:0000313" key="10">
    <source>
        <dbReference type="EMBL" id="QHB33099.1"/>
    </source>
</evidence>
<evidence type="ECO:0000256" key="6">
    <source>
        <dbReference type="ARBA" id="ARBA00022989"/>
    </source>
</evidence>
<dbReference type="EMBL" id="CP043727">
    <property type="protein sequence ID" value="QHB33099.1"/>
    <property type="molecule type" value="Genomic_DNA"/>
</dbReference>
<dbReference type="GO" id="GO:0042910">
    <property type="term" value="F:xenobiotic transmembrane transporter activity"/>
    <property type="evidence" value="ECO:0007669"/>
    <property type="project" value="InterPro"/>
</dbReference>
<dbReference type="InterPro" id="IPR011701">
    <property type="entry name" value="MFS"/>
</dbReference>
<feature type="domain" description="Major facilitator superfamily (MFS) profile" evidence="9">
    <location>
        <begin position="5"/>
        <end position="389"/>
    </location>
</feature>
<keyword evidence="3 8" id="KW-0813">Transport</keyword>
<dbReference type="Proteomes" id="UP000464402">
    <property type="component" value="Chromosome"/>
</dbReference>
<sequence length="401" mass="42073">MQNSFLRLSASLALITVLGPSAIDMYLASLPDMARELGASATQIQLTLTVFLMAMGLGQLISGPIIDAIGRRKPLLSAILLFIVCSIWASQADTFNTLLYARFFQGLAASMTLVVAISMVRDLASGTEAAKLFALLMTIEGLAPVLAPALGGYIDAYAGWEAVMLVLALMGLIAFINSWFLLPESLPMAQRQPLKPALIIKTYLRLITDRDFMLPAMSLSAAFFFLFIYIGGASLVYQTHYALSPDKFGLVFGGTGMAVLIGAVSAGRWVTHLSVPSVALRGVVAMAAGAVIAGLSGTSGIGLPGIVAGMFLAMFGLGIAEATLMSMTMSTQKTALGSAAAVLGALQLILSAAATPVAGYLSEHGSAHWLGFLALFGIVVVLLTALSIRWARNDVEYVSSH</sequence>